<sequence length="417" mass="48145">MLSKNAHFYYKQIIQRYENSYLAEDKDKVIIGIDATYLDSNEMDFSEFKSLFYECCAKDHDFDLAGFFGVFSFDFISLFEKLEPCKKKSYDFPLFLFANAKAYLLYEKTSKMYFKFGDEKYFSFLKDDFKEQKRPCEFEITSDLNKEEKEFKTMLAKAREYFLSGDVFQVVLSKELCVRHNVNSFEYYEILSTQNASAYMFYFPSKYGVVLGSSPELVLSIKNKELFVAPIAGTRRLDENSDIQKLEKELLSDEKELCEHRMLVDLARNDISKFGEKTRVENAFSIVSYRFVMHIVSSVYARLKQDASIFDAISSVFPAGTLSGAPKIRALEIINELEDSNRGVYGGAVGFLRFNEDVLLAILIRSAFFTKDKAYIRSGAGVVHKSDINAEYDEIKAKRQSLIHSFELLKEKNDSAN</sequence>
<evidence type="ECO:0000256" key="2">
    <source>
        <dbReference type="ARBA" id="ARBA00022723"/>
    </source>
</evidence>
<dbReference type="InterPro" id="IPR019999">
    <property type="entry name" value="Anth_synth_I-like"/>
</dbReference>
<dbReference type="PRINTS" id="PR00095">
    <property type="entry name" value="ANTSNTHASEI"/>
</dbReference>
<dbReference type="PANTHER" id="PTHR11236">
    <property type="entry name" value="AMINOBENZOATE/ANTHRANILATE SYNTHASE"/>
    <property type="match status" value="1"/>
</dbReference>
<dbReference type="EMBL" id="CP022347">
    <property type="protein sequence ID" value="ASQ30873.1"/>
    <property type="molecule type" value="Genomic_DNA"/>
</dbReference>
<dbReference type="Proteomes" id="UP000201169">
    <property type="component" value="Chromosome"/>
</dbReference>
<protein>
    <submittedName>
        <fullName evidence="6">Anthranilate synthase component I</fullName>
        <ecNumber evidence="6">4.1.3.27</ecNumber>
    </submittedName>
</protein>
<evidence type="ECO:0000259" key="5">
    <source>
        <dbReference type="Pfam" id="PF00425"/>
    </source>
</evidence>
<dbReference type="EC" id="4.1.3.27" evidence="6"/>
<dbReference type="RefSeq" id="WP_094325672.1">
    <property type="nucleotide sequence ID" value="NZ_CP022347.1"/>
</dbReference>
<keyword evidence="3" id="KW-0460">Magnesium</keyword>
<keyword evidence="2" id="KW-0479">Metal-binding</keyword>
<evidence type="ECO:0000256" key="1">
    <source>
        <dbReference type="ARBA" id="ARBA00001946"/>
    </source>
</evidence>
<dbReference type="SUPFAM" id="SSF56322">
    <property type="entry name" value="ADC synthase"/>
    <property type="match status" value="1"/>
</dbReference>
<feature type="domain" description="Chorismate-utilising enzyme C-terminal" evidence="5">
    <location>
        <begin position="148"/>
        <end position="398"/>
    </location>
</feature>
<dbReference type="GO" id="GO:0046872">
    <property type="term" value="F:metal ion binding"/>
    <property type="evidence" value="ECO:0007669"/>
    <property type="project" value="UniProtKB-KW"/>
</dbReference>
<organism evidence="6 7">
    <name type="scientific">Campylobacter avium LMG 24591</name>
    <dbReference type="NCBI Taxonomy" id="522484"/>
    <lineage>
        <taxon>Bacteria</taxon>
        <taxon>Pseudomonadati</taxon>
        <taxon>Campylobacterota</taxon>
        <taxon>Epsilonproteobacteria</taxon>
        <taxon>Campylobacterales</taxon>
        <taxon>Campylobacteraceae</taxon>
        <taxon>Campylobacter</taxon>
    </lineage>
</organism>
<evidence type="ECO:0000256" key="3">
    <source>
        <dbReference type="ARBA" id="ARBA00022842"/>
    </source>
</evidence>
<dbReference type="Pfam" id="PF00425">
    <property type="entry name" value="Chorismate_bind"/>
    <property type="match status" value="1"/>
</dbReference>
<gene>
    <name evidence="6" type="primary">trpE</name>
    <name evidence="6" type="ORF">CAV_1247</name>
</gene>
<dbReference type="KEGG" id="cavi:CAV_1247"/>
<keyword evidence="4 6" id="KW-0456">Lyase</keyword>
<dbReference type="Gene3D" id="3.60.120.10">
    <property type="entry name" value="Anthranilate synthase"/>
    <property type="match status" value="1"/>
</dbReference>
<dbReference type="PANTHER" id="PTHR11236:SF48">
    <property type="entry name" value="ISOCHORISMATE SYNTHASE MENF"/>
    <property type="match status" value="1"/>
</dbReference>
<evidence type="ECO:0000313" key="6">
    <source>
        <dbReference type="EMBL" id="ASQ30873.1"/>
    </source>
</evidence>
<dbReference type="GO" id="GO:0000162">
    <property type="term" value="P:L-tryptophan biosynthetic process"/>
    <property type="evidence" value="ECO:0007669"/>
    <property type="project" value="TreeGrafter"/>
</dbReference>
<keyword evidence="7" id="KW-1185">Reference proteome</keyword>
<accession>A0A222MY17</accession>
<proteinExistence type="predicted"/>
<comment type="cofactor">
    <cofactor evidence="1">
        <name>Mg(2+)</name>
        <dbReference type="ChEBI" id="CHEBI:18420"/>
    </cofactor>
</comment>
<reference evidence="6 7" key="1">
    <citation type="submission" date="2017-07" db="EMBL/GenBank/DDBJ databases">
        <title>Analysis of two Campylobacter avium genomes and identification of a novel hippuricase gene.</title>
        <authorList>
            <person name="Miller W.G."/>
            <person name="Chapman M.H."/>
            <person name="Yee E."/>
            <person name="Revez J."/>
            <person name="Bono J.L."/>
            <person name="Rossi M."/>
        </authorList>
    </citation>
    <scope>NUCLEOTIDE SEQUENCE [LARGE SCALE GENOMIC DNA]</scope>
    <source>
        <strain evidence="6 7">LMG 24591</strain>
    </source>
</reference>
<dbReference type="AlphaFoldDB" id="A0A222MY17"/>
<evidence type="ECO:0000256" key="4">
    <source>
        <dbReference type="ARBA" id="ARBA00023239"/>
    </source>
</evidence>
<dbReference type="InterPro" id="IPR005801">
    <property type="entry name" value="ADC_synthase"/>
</dbReference>
<dbReference type="OrthoDB" id="9803598at2"/>
<dbReference type="InterPro" id="IPR015890">
    <property type="entry name" value="Chorismate_C"/>
</dbReference>
<name>A0A222MY17_9BACT</name>
<dbReference type="GO" id="GO:0004049">
    <property type="term" value="F:anthranilate synthase activity"/>
    <property type="evidence" value="ECO:0007669"/>
    <property type="project" value="UniProtKB-EC"/>
</dbReference>
<evidence type="ECO:0000313" key="7">
    <source>
        <dbReference type="Proteomes" id="UP000201169"/>
    </source>
</evidence>